<dbReference type="InterPro" id="IPR022644">
    <property type="entry name" value="De-COase2_N"/>
</dbReference>
<dbReference type="AlphaFoldDB" id="A0AAN8MRG9"/>
<dbReference type="SUPFAM" id="SSF50621">
    <property type="entry name" value="Alanine racemase C-terminal domain-like"/>
    <property type="match status" value="1"/>
</dbReference>
<comment type="caution">
    <text evidence="8">The sequence shown here is derived from an EMBL/GenBank/DDBJ whole genome shotgun (WGS) entry which is preliminary data.</text>
</comment>
<dbReference type="FunFam" id="3.20.20.10:FF:000005">
    <property type="entry name" value="Ornithine decarboxylase"/>
    <property type="match status" value="1"/>
</dbReference>
<dbReference type="Pfam" id="PF02784">
    <property type="entry name" value="Orn_Arg_deC_N"/>
    <property type="match status" value="1"/>
</dbReference>
<feature type="modified residue" description="N6-(pyridoxal phosphate)lysine" evidence="6">
    <location>
        <position position="14"/>
    </location>
</feature>
<evidence type="ECO:0000256" key="1">
    <source>
        <dbReference type="ARBA" id="ARBA00001933"/>
    </source>
</evidence>
<dbReference type="PANTHER" id="PTHR11482">
    <property type="entry name" value="ARGININE/DIAMINOPIMELATE/ORNITHINE DECARBOXYLASE"/>
    <property type="match status" value="1"/>
</dbReference>
<reference evidence="8 9" key="1">
    <citation type="submission" date="2019-10" db="EMBL/GenBank/DDBJ databases">
        <authorList>
            <person name="Palmer J.M."/>
        </authorList>
    </citation>
    <scope>NUCLEOTIDE SEQUENCE [LARGE SCALE GENOMIC DNA]</scope>
    <source>
        <strain evidence="8 9">TWF718</strain>
    </source>
</reference>
<proteinExistence type="inferred from homology"/>
<dbReference type="CDD" id="cd00622">
    <property type="entry name" value="PLPDE_III_ODC"/>
    <property type="match status" value="1"/>
</dbReference>
<keyword evidence="4 6" id="KW-0663">Pyridoxal phosphate</keyword>
<dbReference type="Gene3D" id="2.40.37.10">
    <property type="entry name" value="Lyase, Ornithine Decarboxylase, Chain A, domain 1"/>
    <property type="match status" value="1"/>
</dbReference>
<feature type="domain" description="Orn/DAP/Arg decarboxylase 2 N-terminal" evidence="7">
    <location>
        <begin position="8"/>
        <end position="235"/>
    </location>
</feature>
<dbReference type="Proteomes" id="UP001313282">
    <property type="component" value="Unassembled WGS sequence"/>
</dbReference>
<dbReference type="PRINTS" id="PR01179">
    <property type="entry name" value="ODADCRBXLASE"/>
</dbReference>
<accession>A0AAN8MRG9</accession>
<organism evidence="8 9">
    <name type="scientific">Orbilia javanica</name>
    <dbReference type="NCBI Taxonomy" id="47235"/>
    <lineage>
        <taxon>Eukaryota</taxon>
        <taxon>Fungi</taxon>
        <taxon>Dikarya</taxon>
        <taxon>Ascomycota</taxon>
        <taxon>Pezizomycotina</taxon>
        <taxon>Orbiliomycetes</taxon>
        <taxon>Orbiliales</taxon>
        <taxon>Orbiliaceae</taxon>
        <taxon>Orbilia</taxon>
    </lineage>
</organism>
<dbReference type="InterPro" id="IPR002433">
    <property type="entry name" value="Orn_de-COase"/>
</dbReference>
<dbReference type="InterPro" id="IPR000183">
    <property type="entry name" value="Orn/DAP/Arg_de-COase"/>
</dbReference>
<dbReference type="GO" id="GO:0005737">
    <property type="term" value="C:cytoplasm"/>
    <property type="evidence" value="ECO:0007669"/>
    <property type="project" value="TreeGrafter"/>
</dbReference>
<dbReference type="GO" id="GO:0033387">
    <property type="term" value="P:putrescine biosynthetic process from arginine, via ornithine"/>
    <property type="evidence" value="ECO:0007669"/>
    <property type="project" value="TreeGrafter"/>
</dbReference>
<dbReference type="PRINTS" id="PR01182">
    <property type="entry name" value="ORNDCRBXLASE"/>
</dbReference>
<evidence type="ECO:0000256" key="4">
    <source>
        <dbReference type="ARBA" id="ARBA00022898"/>
    </source>
</evidence>
<dbReference type="EMBL" id="JAVHNR010000010">
    <property type="protein sequence ID" value="KAK6331969.1"/>
    <property type="molecule type" value="Genomic_DNA"/>
</dbReference>
<comment type="cofactor">
    <cofactor evidence="1 6">
        <name>pyridoxal 5'-phosphate</name>
        <dbReference type="ChEBI" id="CHEBI:597326"/>
    </cofactor>
</comment>
<gene>
    <name evidence="8" type="ORF">TWF718_002506</name>
</gene>
<evidence type="ECO:0000313" key="8">
    <source>
        <dbReference type="EMBL" id="KAK6331969.1"/>
    </source>
</evidence>
<dbReference type="GO" id="GO:0004586">
    <property type="term" value="F:ornithine decarboxylase activity"/>
    <property type="evidence" value="ECO:0007669"/>
    <property type="project" value="UniProtKB-ARBA"/>
</dbReference>
<dbReference type="InterPro" id="IPR029066">
    <property type="entry name" value="PLP-binding_barrel"/>
</dbReference>
<comment type="similarity">
    <text evidence="2">Belongs to the Orn/Lys/Arg decarboxylase class-II family.</text>
</comment>
<protein>
    <recommendedName>
        <fullName evidence="7">Orn/DAP/Arg decarboxylase 2 N-terminal domain-containing protein</fullName>
    </recommendedName>
</protein>
<name>A0AAN8MRG9_9PEZI</name>
<dbReference type="PANTHER" id="PTHR11482:SF6">
    <property type="entry name" value="ORNITHINE DECARBOXYLASE 1-RELATED"/>
    <property type="match status" value="1"/>
</dbReference>
<keyword evidence="5" id="KW-0456">Lyase</keyword>
<dbReference type="InterPro" id="IPR009006">
    <property type="entry name" value="Ala_racemase/Decarboxylase_C"/>
</dbReference>
<dbReference type="Gene3D" id="3.20.20.10">
    <property type="entry name" value="Alanine racemase"/>
    <property type="match status" value="1"/>
</dbReference>
<feature type="active site" description="Proton donor" evidence="6">
    <location>
        <position position="346"/>
    </location>
</feature>
<evidence type="ECO:0000256" key="2">
    <source>
        <dbReference type="ARBA" id="ARBA00008872"/>
    </source>
</evidence>
<evidence type="ECO:0000256" key="5">
    <source>
        <dbReference type="ARBA" id="ARBA00023239"/>
    </source>
</evidence>
<evidence type="ECO:0000256" key="6">
    <source>
        <dbReference type="PIRSR" id="PIRSR600183-50"/>
    </source>
</evidence>
<evidence type="ECO:0000259" key="7">
    <source>
        <dbReference type="Pfam" id="PF02784"/>
    </source>
</evidence>
<sequence length="405" mass="44792">MEATNPAGLFSAVKTNPDPHLLKHLVNHPMKIGFDCASHSEVAEILSLSVPPEDIIYANPCKAPSHICYAAAKNVRKMTFDNVAELYKIKAHFPEAECILRFKVSEQTPDDEGSSEGAMYELSKKYGVTIDYSREILLKAKELGLNVIGLAFHVGSGQWNVNAYRDYIKEARRIWEIASEVGYTFTMLDIGGGFMYRNFEKAAGVVNTTLDNEFGDLIERGEVEVVAEPGRYVSAPAFTLLTSVIAVREGKEQANENRMLYLADGMYSNISATLWPGELTFPTVLKGKRVYDQKPTLPKSSASSDSGIEMDEADEADNVNVYQETSGAATLLGGELQEYSVWGPTCDCLDVVIKSALLPKGIELGDWFVFKDLGAYSTTLRTSFNGFRMNHKVYYLNETMNTGLT</sequence>
<dbReference type="SUPFAM" id="SSF51419">
    <property type="entry name" value="PLP-binding barrel"/>
    <property type="match status" value="1"/>
</dbReference>
<evidence type="ECO:0000313" key="9">
    <source>
        <dbReference type="Proteomes" id="UP001313282"/>
    </source>
</evidence>
<keyword evidence="3" id="KW-0210">Decarboxylase</keyword>
<keyword evidence="9" id="KW-1185">Reference proteome</keyword>
<evidence type="ECO:0000256" key="3">
    <source>
        <dbReference type="ARBA" id="ARBA00022793"/>
    </source>
</evidence>